<accession>A0ABD2ANX1</accession>
<organism evidence="2 3">
    <name type="scientific">Vespula squamosa</name>
    <name type="common">Southern yellow jacket</name>
    <name type="synonym">Wasp</name>
    <dbReference type="NCBI Taxonomy" id="30214"/>
    <lineage>
        <taxon>Eukaryota</taxon>
        <taxon>Metazoa</taxon>
        <taxon>Ecdysozoa</taxon>
        <taxon>Arthropoda</taxon>
        <taxon>Hexapoda</taxon>
        <taxon>Insecta</taxon>
        <taxon>Pterygota</taxon>
        <taxon>Neoptera</taxon>
        <taxon>Endopterygota</taxon>
        <taxon>Hymenoptera</taxon>
        <taxon>Apocrita</taxon>
        <taxon>Aculeata</taxon>
        <taxon>Vespoidea</taxon>
        <taxon>Vespidae</taxon>
        <taxon>Vespinae</taxon>
        <taxon>Vespula</taxon>
    </lineage>
</organism>
<dbReference type="EMBL" id="JAUDFV010000141">
    <property type="protein sequence ID" value="KAL2722314.1"/>
    <property type="molecule type" value="Genomic_DNA"/>
</dbReference>
<protein>
    <submittedName>
        <fullName evidence="2">Nuclear receptor coactivator 7 isoform X8</fullName>
    </submittedName>
</protein>
<comment type="caution">
    <text evidence="2">The sequence shown here is derived from an EMBL/GenBank/DDBJ whole genome shotgun (WGS) entry which is preliminary data.</text>
</comment>
<evidence type="ECO:0000313" key="3">
    <source>
        <dbReference type="Proteomes" id="UP001607302"/>
    </source>
</evidence>
<evidence type="ECO:0000313" key="2">
    <source>
        <dbReference type="EMBL" id="KAL2722314.1"/>
    </source>
</evidence>
<dbReference type="AlphaFoldDB" id="A0ABD2ANX1"/>
<reference evidence="2 3" key="1">
    <citation type="journal article" date="2024" name="Ann. Entomol. Soc. Am.">
        <title>Genomic analyses of the southern and eastern yellowjacket wasps (Hymenoptera: Vespidae) reveal evolutionary signatures of social life.</title>
        <authorList>
            <person name="Catto M.A."/>
            <person name="Caine P.B."/>
            <person name="Orr S.E."/>
            <person name="Hunt B.G."/>
            <person name="Goodisman M.A.D."/>
        </authorList>
    </citation>
    <scope>NUCLEOTIDE SEQUENCE [LARGE SCALE GENOMIC DNA]</scope>
    <source>
        <strain evidence="2">233</strain>
        <tissue evidence="2">Head and thorax</tissue>
    </source>
</reference>
<dbReference type="Proteomes" id="UP001607302">
    <property type="component" value="Unassembled WGS sequence"/>
</dbReference>
<proteinExistence type="predicted"/>
<name>A0ABD2ANX1_VESSQ</name>
<keyword evidence="3" id="KW-1185">Reference proteome</keyword>
<gene>
    <name evidence="2" type="ORF">V1478_009177</name>
</gene>
<keyword evidence="2" id="KW-0675">Receptor</keyword>
<feature type="region of interest" description="Disordered" evidence="1">
    <location>
        <begin position="199"/>
        <end position="222"/>
    </location>
</feature>
<sequence>MESEMYIKDQNEEEVIEYNLNSKKNGQQQQQQVTMKYASTNSIPSTMEEENENTFDRRIMGERFAGVRSAASAAILRESITGTGTTTNNTTTTTTNINPSTVSAKGRRYSVLEDLKARKDSLWQRARRTSTFEEKENAKQQKIVYGKEKRRSSDGGAARRGSVFYVSDDLLEEKQDVIVNKEEERAAIIEAKKGRRKSWHPLASVKPSKSERKRKKAVVGAPPVEQVASAEALYTHTRQKRPSWWNIFVPDSVSRFLE</sequence>
<evidence type="ECO:0000256" key="1">
    <source>
        <dbReference type="SAM" id="MobiDB-lite"/>
    </source>
</evidence>